<protein>
    <submittedName>
        <fullName evidence="5">Autophagy protein Atg8 ubiquitin-like protein</fullName>
    </submittedName>
</protein>
<dbReference type="InterPro" id="IPR004241">
    <property type="entry name" value="Atg8-like"/>
</dbReference>
<dbReference type="GO" id="GO:0016020">
    <property type="term" value="C:membrane"/>
    <property type="evidence" value="ECO:0007669"/>
    <property type="project" value="UniProtKB-SubCell"/>
</dbReference>
<keyword evidence="4" id="KW-0449">Lipoprotein</keyword>
<dbReference type="Proteomes" id="UP000009168">
    <property type="component" value="Unassembled WGS sequence"/>
</dbReference>
<evidence type="ECO:0000256" key="1">
    <source>
        <dbReference type="ARBA" id="ARBA00004370"/>
    </source>
</evidence>
<name>I7M9K4_TETTS</name>
<evidence type="ECO:0000313" key="5">
    <source>
        <dbReference type="EMBL" id="EAS02008.2"/>
    </source>
</evidence>
<dbReference type="AlphaFoldDB" id="I7M9K4"/>
<dbReference type="Gene3D" id="3.10.20.90">
    <property type="entry name" value="Phosphatidylinositol 3-kinase Catalytic Subunit, Chain A, domain 1"/>
    <property type="match status" value="1"/>
</dbReference>
<dbReference type="SUPFAM" id="SSF54236">
    <property type="entry name" value="Ubiquitin-like"/>
    <property type="match status" value="1"/>
</dbReference>
<keyword evidence="6" id="KW-1185">Reference proteome</keyword>
<keyword evidence="3" id="KW-0472">Membrane</keyword>
<sequence length="141" mass="16939">MNQTAESQLDQKICIEILQESEQNFKKTHSFEERFIEYQIIRCNYPGFIPIACELENITDVDVSKHINFRFYVSDDIFVGHLKNYLKELFQKRIKTMKKSHRLHLLIEDDVIIKHDIPIKEVYTKKVEPDGWLYLKLSIDY</sequence>
<dbReference type="EMBL" id="GG662548">
    <property type="protein sequence ID" value="EAS02008.2"/>
    <property type="molecule type" value="Genomic_DNA"/>
</dbReference>
<dbReference type="STRING" id="312017.I7M9K4"/>
<dbReference type="InterPro" id="IPR029071">
    <property type="entry name" value="Ubiquitin-like_domsf"/>
</dbReference>
<dbReference type="RefSeq" id="XP_001022253.2">
    <property type="nucleotide sequence ID" value="XM_001022253.2"/>
</dbReference>
<accession>I7M9K4</accession>
<proteinExistence type="inferred from homology"/>
<dbReference type="InParanoid" id="I7M9K4"/>
<evidence type="ECO:0000313" key="6">
    <source>
        <dbReference type="Proteomes" id="UP000009168"/>
    </source>
</evidence>
<organism evidence="5 6">
    <name type="scientific">Tetrahymena thermophila (strain SB210)</name>
    <dbReference type="NCBI Taxonomy" id="312017"/>
    <lineage>
        <taxon>Eukaryota</taxon>
        <taxon>Sar</taxon>
        <taxon>Alveolata</taxon>
        <taxon>Ciliophora</taxon>
        <taxon>Intramacronucleata</taxon>
        <taxon>Oligohymenophorea</taxon>
        <taxon>Hymenostomatida</taxon>
        <taxon>Tetrahymenina</taxon>
        <taxon>Tetrahymenidae</taxon>
        <taxon>Tetrahymena</taxon>
    </lineage>
</organism>
<comment type="similarity">
    <text evidence="2">Belongs to the ATG8 family.</text>
</comment>
<dbReference type="Pfam" id="PF02991">
    <property type="entry name" value="ATG8"/>
    <property type="match status" value="1"/>
</dbReference>
<evidence type="ECO:0000256" key="4">
    <source>
        <dbReference type="ARBA" id="ARBA00023288"/>
    </source>
</evidence>
<comment type="subcellular location">
    <subcellularLocation>
        <location evidence="1">Membrane</location>
    </subcellularLocation>
</comment>
<reference evidence="6" key="1">
    <citation type="journal article" date="2006" name="PLoS Biol.">
        <title>Macronuclear genome sequence of the ciliate Tetrahymena thermophila, a model eukaryote.</title>
        <authorList>
            <person name="Eisen J.A."/>
            <person name="Coyne R.S."/>
            <person name="Wu M."/>
            <person name="Wu D."/>
            <person name="Thiagarajan M."/>
            <person name="Wortman J.R."/>
            <person name="Badger J.H."/>
            <person name="Ren Q."/>
            <person name="Amedeo P."/>
            <person name="Jones K.M."/>
            <person name="Tallon L.J."/>
            <person name="Delcher A.L."/>
            <person name="Salzberg S.L."/>
            <person name="Silva J.C."/>
            <person name="Haas B.J."/>
            <person name="Majoros W.H."/>
            <person name="Farzad M."/>
            <person name="Carlton J.M."/>
            <person name="Smith R.K. Jr."/>
            <person name="Garg J."/>
            <person name="Pearlman R.E."/>
            <person name="Karrer K.M."/>
            <person name="Sun L."/>
            <person name="Manning G."/>
            <person name="Elde N.C."/>
            <person name="Turkewitz A.P."/>
            <person name="Asai D.J."/>
            <person name="Wilkes D.E."/>
            <person name="Wang Y."/>
            <person name="Cai H."/>
            <person name="Collins K."/>
            <person name="Stewart B.A."/>
            <person name="Lee S.R."/>
            <person name="Wilamowska K."/>
            <person name="Weinberg Z."/>
            <person name="Ruzzo W.L."/>
            <person name="Wloga D."/>
            <person name="Gaertig J."/>
            <person name="Frankel J."/>
            <person name="Tsao C.-C."/>
            <person name="Gorovsky M.A."/>
            <person name="Keeling P.J."/>
            <person name="Waller R.F."/>
            <person name="Patron N.J."/>
            <person name="Cherry J.M."/>
            <person name="Stover N.A."/>
            <person name="Krieger C.J."/>
            <person name="del Toro C."/>
            <person name="Ryder H.F."/>
            <person name="Williamson S.C."/>
            <person name="Barbeau R.A."/>
            <person name="Hamilton E.P."/>
            <person name="Orias E."/>
        </authorList>
    </citation>
    <scope>NUCLEOTIDE SEQUENCE [LARGE SCALE GENOMIC DNA]</scope>
    <source>
        <strain evidence="6">SB210</strain>
    </source>
</reference>
<dbReference type="OrthoDB" id="284446at2759"/>
<evidence type="ECO:0000256" key="2">
    <source>
        <dbReference type="ARBA" id="ARBA00007293"/>
    </source>
</evidence>
<evidence type="ECO:0000256" key="3">
    <source>
        <dbReference type="ARBA" id="ARBA00023136"/>
    </source>
</evidence>
<dbReference type="KEGG" id="tet:TTHERM_00500940"/>
<dbReference type="GeneID" id="7825603"/>
<gene>
    <name evidence="5" type="ORF">TTHERM_00500940</name>
</gene>